<organism evidence="9">
    <name type="scientific">mine drainage metagenome</name>
    <dbReference type="NCBI Taxonomy" id="410659"/>
    <lineage>
        <taxon>unclassified sequences</taxon>
        <taxon>metagenomes</taxon>
        <taxon>ecological metagenomes</taxon>
    </lineage>
</organism>
<feature type="transmembrane region" description="Helical" evidence="7">
    <location>
        <begin position="341"/>
        <end position="363"/>
    </location>
</feature>
<feature type="transmembrane region" description="Helical" evidence="7">
    <location>
        <begin position="311"/>
        <end position="329"/>
    </location>
</feature>
<dbReference type="PANTHER" id="PTHR33885:SF3">
    <property type="entry name" value="PHAGE SHOCK PROTEIN C"/>
    <property type="match status" value="1"/>
</dbReference>
<comment type="subcellular location">
    <subcellularLocation>
        <location evidence="1">Cell membrane</location>
        <topology evidence="1">Single-pass membrane protein</topology>
    </subcellularLocation>
</comment>
<keyword evidence="4 7" id="KW-1133">Transmembrane helix</keyword>
<evidence type="ECO:0000256" key="6">
    <source>
        <dbReference type="SAM" id="MobiDB-lite"/>
    </source>
</evidence>
<dbReference type="InterPro" id="IPR007168">
    <property type="entry name" value="Phageshock_PspC_N"/>
</dbReference>
<evidence type="ECO:0000256" key="2">
    <source>
        <dbReference type="ARBA" id="ARBA00022475"/>
    </source>
</evidence>
<feature type="transmembrane region" description="Helical" evidence="7">
    <location>
        <begin position="154"/>
        <end position="179"/>
    </location>
</feature>
<gene>
    <name evidence="9" type="ORF">GALL_40040</name>
</gene>
<dbReference type="EMBL" id="MLJW01000010">
    <property type="protein sequence ID" value="OIR14888.1"/>
    <property type="molecule type" value="Genomic_DNA"/>
</dbReference>
<dbReference type="GO" id="GO:0005886">
    <property type="term" value="C:plasma membrane"/>
    <property type="evidence" value="ECO:0007669"/>
    <property type="project" value="UniProtKB-SubCell"/>
</dbReference>
<reference evidence="9" key="1">
    <citation type="submission" date="2016-10" db="EMBL/GenBank/DDBJ databases">
        <title>Sequence of Gallionella enrichment culture.</title>
        <authorList>
            <person name="Poehlein A."/>
            <person name="Muehling M."/>
            <person name="Daniel R."/>
        </authorList>
    </citation>
    <scope>NUCLEOTIDE SEQUENCE</scope>
</reference>
<evidence type="ECO:0000313" key="9">
    <source>
        <dbReference type="EMBL" id="OIR14888.1"/>
    </source>
</evidence>
<comment type="caution">
    <text evidence="9">The sequence shown here is derived from an EMBL/GenBank/DDBJ whole genome shotgun (WGS) entry which is preliminary data.</text>
</comment>
<evidence type="ECO:0000256" key="7">
    <source>
        <dbReference type="SAM" id="Phobius"/>
    </source>
</evidence>
<keyword evidence="5 7" id="KW-0472">Membrane</keyword>
<protein>
    <submittedName>
        <fullName evidence="9">DNA-binding transcriptional activator PspC</fullName>
    </submittedName>
</protein>
<name>A0A1J5TFE3_9ZZZZ</name>
<dbReference type="Pfam" id="PF04024">
    <property type="entry name" value="PspC"/>
    <property type="match status" value="1"/>
</dbReference>
<dbReference type="PANTHER" id="PTHR33885">
    <property type="entry name" value="PHAGE SHOCK PROTEIN C"/>
    <property type="match status" value="1"/>
</dbReference>
<sequence>MNKVITVNLNGNAYQLEENGYEALRAYLQSAAATLASNPDKDEIIADIEQAIADKFRVLLSAYKTVVTAREVEAAISEMGAVNDGTESEGAASTPPGAGSTGGAASDQPPSADESASTSTGQTRRLYRLHEGAMIAGVCNGISAYIGIDVTLVRIIFVLLAIASAGFWSLAYVVMMLIIPVADSAAEKAAAHGATATAQEFIRRARRGYYESTKGFSDRAARRAWKRKFKREMREWRRNFKWEVRSNMAQCQQNWHQYWSKHPAPGFEGWASASLLGLIEAILGILCAACILSLILTGAIFGLALPAGVHLWIGILLLVVFCHVLTWPIRAARHFILYRSPYSCGGGGLFSLFIIFLVFWFVFPHQTREFIDAIPSTVHHLVEQLREWWGKH</sequence>
<evidence type="ECO:0000256" key="1">
    <source>
        <dbReference type="ARBA" id="ARBA00004162"/>
    </source>
</evidence>
<keyword evidence="3 7" id="KW-0812">Transmembrane</keyword>
<evidence type="ECO:0000259" key="8">
    <source>
        <dbReference type="Pfam" id="PF04024"/>
    </source>
</evidence>
<proteinExistence type="predicted"/>
<keyword evidence="9" id="KW-0238">DNA-binding</keyword>
<accession>A0A1J5TFE3</accession>
<dbReference type="AlphaFoldDB" id="A0A1J5TFE3"/>
<evidence type="ECO:0000256" key="5">
    <source>
        <dbReference type="ARBA" id="ARBA00023136"/>
    </source>
</evidence>
<evidence type="ECO:0000256" key="3">
    <source>
        <dbReference type="ARBA" id="ARBA00022692"/>
    </source>
</evidence>
<feature type="transmembrane region" description="Helical" evidence="7">
    <location>
        <begin position="281"/>
        <end position="305"/>
    </location>
</feature>
<feature type="region of interest" description="Disordered" evidence="6">
    <location>
        <begin position="83"/>
        <end position="122"/>
    </location>
</feature>
<feature type="domain" description="Phage shock protein PspC N-terminal" evidence="8">
    <location>
        <begin position="124"/>
        <end position="181"/>
    </location>
</feature>
<dbReference type="GO" id="GO:0003677">
    <property type="term" value="F:DNA binding"/>
    <property type="evidence" value="ECO:0007669"/>
    <property type="project" value="UniProtKB-KW"/>
</dbReference>
<evidence type="ECO:0000256" key="4">
    <source>
        <dbReference type="ARBA" id="ARBA00022989"/>
    </source>
</evidence>
<keyword evidence="2" id="KW-1003">Cell membrane</keyword>
<dbReference type="InterPro" id="IPR052027">
    <property type="entry name" value="PspC"/>
</dbReference>
<feature type="compositionally biased region" description="Low complexity" evidence="6">
    <location>
        <begin position="90"/>
        <end position="106"/>
    </location>
</feature>
<feature type="transmembrane region" description="Helical" evidence="7">
    <location>
        <begin position="129"/>
        <end position="148"/>
    </location>
</feature>